<evidence type="ECO:0000313" key="2">
    <source>
        <dbReference type="EMBL" id="CAD9661199.1"/>
    </source>
</evidence>
<evidence type="ECO:0000256" key="1">
    <source>
        <dbReference type="SAM" id="MobiDB-lite"/>
    </source>
</evidence>
<dbReference type="PROSITE" id="PS50096">
    <property type="entry name" value="IQ"/>
    <property type="match status" value="2"/>
</dbReference>
<accession>A0A7S2R5D9</accession>
<organism evidence="2">
    <name type="scientific">Rhizochromulina marina</name>
    <dbReference type="NCBI Taxonomy" id="1034831"/>
    <lineage>
        <taxon>Eukaryota</taxon>
        <taxon>Sar</taxon>
        <taxon>Stramenopiles</taxon>
        <taxon>Ochrophyta</taxon>
        <taxon>Dictyochophyceae</taxon>
        <taxon>Rhizochromulinales</taxon>
        <taxon>Rhizochromulina</taxon>
    </lineage>
</organism>
<reference evidence="2" key="1">
    <citation type="submission" date="2021-01" db="EMBL/GenBank/DDBJ databases">
        <authorList>
            <person name="Corre E."/>
            <person name="Pelletier E."/>
            <person name="Niang G."/>
            <person name="Scheremetjew M."/>
            <person name="Finn R."/>
            <person name="Kale V."/>
            <person name="Holt S."/>
            <person name="Cochrane G."/>
            <person name="Meng A."/>
            <person name="Brown T."/>
            <person name="Cohen L."/>
        </authorList>
    </citation>
    <scope>NUCLEOTIDE SEQUENCE</scope>
    <source>
        <strain evidence="2">CCMP1243</strain>
    </source>
</reference>
<gene>
    <name evidence="2" type="ORF">RMAR1173_LOCUS876</name>
</gene>
<dbReference type="EMBL" id="HBHJ01001359">
    <property type="protein sequence ID" value="CAD9661199.1"/>
    <property type="molecule type" value="Transcribed_RNA"/>
</dbReference>
<feature type="region of interest" description="Disordered" evidence="1">
    <location>
        <begin position="583"/>
        <end position="635"/>
    </location>
</feature>
<name>A0A7S2R5D9_9STRA</name>
<feature type="region of interest" description="Disordered" evidence="1">
    <location>
        <begin position="1"/>
        <end position="22"/>
    </location>
</feature>
<protein>
    <submittedName>
        <fullName evidence="2">Uncharacterized protein</fullName>
    </submittedName>
</protein>
<sequence>MAPAGMEAQMAASVRTKKTLDRQGLTRSELVGTLRDLAGPGTSIPELRTFRMSSGAVVTMPGSYHERNPLAIRNPREDDTSDRTLVRRVGAPPAPPSSAVAHEPPQMTCLPARSKAADAIRFDSSGFNTGIGLQKDLFYWSPFLTCSKCNNMAIIDSMNARSFSGLMQTSLAKTARAEPLPKCSVCGSTQDWWVGSHDLTKFIGASREELEALLRRQKKAVVVIQRSYRFYLRRQWGRAERQRKKIRAMLEYRAASIIEALIRGRLGRRKAKTTVSIRIIMRAHSKLVSRAVSDRSYKRRVFWYKPDQLKILYLDYVVLCERTGFQPPRVVVEENLKEIARRIRIREAFLTTLVQKRWRGITVRRFMVVYMREVFRIRELQCAAAFKIQRLVHGFRGRRYVEAHKINVFKAKMSKEYMHSKHVQLESQDKAAQKVKLANHYAKERQEERTARLVGLVHPGAADGHKMKAFNQSAYGTDSVTDLMLELRDMENDTVTRETQETNDVSERGEFVRQRQLEGRALKLYYKEEMRQRSVELIDKLTKERPQSNAAKLLAAHNRKGIKFNYPKAIYVDPMEALYEGTGIKTREQKSRRARQKQIPEDQDSVSTATSASSRSTSSSFKLEQASSFVARPRR</sequence>
<dbReference type="AlphaFoldDB" id="A0A7S2R5D9"/>
<feature type="compositionally biased region" description="Low complexity" evidence="1">
    <location>
        <begin position="605"/>
        <end position="620"/>
    </location>
</feature>
<proteinExistence type="predicted"/>